<name>A0A6C0H719_9ZZZZ</name>
<reference evidence="1" key="1">
    <citation type="journal article" date="2020" name="Nature">
        <title>Giant virus diversity and host interactions through global metagenomics.</title>
        <authorList>
            <person name="Schulz F."/>
            <person name="Roux S."/>
            <person name="Paez-Espino D."/>
            <person name="Jungbluth S."/>
            <person name="Walsh D.A."/>
            <person name="Denef V.J."/>
            <person name="McMahon K.D."/>
            <person name="Konstantinidis K.T."/>
            <person name="Eloe-Fadrosh E.A."/>
            <person name="Kyrpides N.C."/>
            <person name="Woyke T."/>
        </authorList>
    </citation>
    <scope>NUCLEOTIDE SEQUENCE</scope>
    <source>
        <strain evidence="1">GVMAG-M-3300023179-73</strain>
    </source>
</reference>
<dbReference type="EMBL" id="MN739890">
    <property type="protein sequence ID" value="QHT76197.1"/>
    <property type="molecule type" value="Genomic_DNA"/>
</dbReference>
<sequence length="130" mass="15161">MESNTTNNNTIDNDNINEIAHSIFTRRPGLPNSIQLQLEDVTADIAERQGVENFIFNILYLITHRGIEILFGHRKVHELTERQYQLVCEYVESYGYQLIVHANNTTETPWELIKQGKQLSSYQISFDRSF</sequence>
<evidence type="ECO:0000313" key="1">
    <source>
        <dbReference type="EMBL" id="QHT76197.1"/>
    </source>
</evidence>
<dbReference type="AlphaFoldDB" id="A0A6C0H719"/>
<proteinExistence type="predicted"/>
<protein>
    <submittedName>
        <fullName evidence="1">Uncharacterized protein</fullName>
    </submittedName>
</protein>
<organism evidence="1">
    <name type="scientific">viral metagenome</name>
    <dbReference type="NCBI Taxonomy" id="1070528"/>
    <lineage>
        <taxon>unclassified sequences</taxon>
        <taxon>metagenomes</taxon>
        <taxon>organismal metagenomes</taxon>
    </lineage>
</organism>
<accession>A0A6C0H719</accession>